<dbReference type="Pfam" id="PF13966">
    <property type="entry name" value="zf-RVT"/>
    <property type="match status" value="1"/>
</dbReference>
<proteinExistence type="predicted"/>
<dbReference type="EMBL" id="JBBPBM010000007">
    <property type="protein sequence ID" value="KAK8575301.1"/>
    <property type="molecule type" value="Genomic_DNA"/>
</dbReference>
<sequence length="142" mass="16882">MVADMVNNDGEWDWQRLTPLLPKEKLEYIASIQPPRTNLGEYQPLWRWDEKHDFTTRSAYKIITENENLQDNVIWKKVWRLQVPQRIQVFTWLALHGRLLKNTERKRRHLTMSDRCELCGAANEDIEHVLRSCIAAKVYGGH</sequence>
<keyword evidence="3" id="KW-1185">Reference proteome</keyword>
<feature type="domain" description="Reverse transcriptase zinc-binding" evidence="1">
    <location>
        <begin position="54"/>
        <end position="137"/>
    </location>
</feature>
<evidence type="ECO:0000313" key="3">
    <source>
        <dbReference type="Proteomes" id="UP001472677"/>
    </source>
</evidence>
<name>A0ABR2FAE7_9ROSI</name>
<organism evidence="2 3">
    <name type="scientific">Hibiscus sabdariffa</name>
    <name type="common">roselle</name>
    <dbReference type="NCBI Taxonomy" id="183260"/>
    <lineage>
        <taxon>Eukaryota</taxon>
        <taxon>Viridiplantae</taxon>
        <taxon>Streptophyta</taxon>
        <taxon>Embryophyta</taxon>
        <taxon>Tracheophyta</taxon>
        <taxon>Spermatophyta</taxon>
        <taxon>Magnoliopsida</taxon>
        <taxon>eudicotyledons</taxon>
        <taxon>Gunneridae</taxon>
        <taxon>Pentapetalae</taxon>
        <taxon>rosids</taxon>
        <taxon>malvids</taxon>
        <taxon>Malvales</taxon>
        <taxon>Malvaceae</taxon>
        <taxon>Malvoideae</taxon>
        <taxon>Hibiscus</taxon>
    </lineage>
</organism>
<reference evidence="2 3" key="1">
    <citation type="journal article" date="2024" name="G3 (Bethesda)">
        <title>Genome assembly of Hibiscus sabdariffa L. provides insights into metabolisms of medicinal natural products.</title>
        <authorList>
            <person name="Kim T."/>
        </authorList>
    </citation>
    <scope>NUCLEOTIDE SEQUENCE [LARGE SCALE GENOMIC DNA]</scope>
    <source>
        <strain evidence="2">TK-2024</strain>
        <tissue evidence="2">Old leaves</tissue>
    </source>
</reference>
<accession>A0ABR2FAE7</accession>
<comment type="caution">
    <text evidence="2">The sequence shown here is derived from an EMBL/GenBank/DDBJ whole genome shotgun (WGS) entry which is preliminary data.</text>
</comment>
<dbReference type="Proteomes" id="UP001472677">
    <property type="component" value="Unassembled WGS sequence"/>
</dbReference>
<protein>
    <recommendedName>
        <fullName evidence="1">Reverse transcriptase zinc-binding domain-containing protein</fullName>
    </recommendedName>
</protein>
<evidence type="ECO:0000313" key="2">
    <source>
        <dbReference type="EMBL" id="KAK8575301.1"/>
    </source>
</evidence>
<evidence type="ECO:0000259" key="1">
    <source>
        <dbReference type="Pfam" id="PF13966"/>
    </source>
</evidence>
<dbReference type="InterPro" id="IPR026960">
    <property type="entry name" value="RVT-Znf"/>
</dbReference>
<gene>
    <name evidence="2" type="ORF">V6N12_062976</name>
</gene>